<dbReference type="EMBL" id="JAGGKE010000004">
    <property type="protein sequence ID" value="MBP1901640.1"/>
    <property type="molecule type" value="Genomic_DNA"/>
</dbReference>
<feature type="transmembrane region" description="Helical" evidence="1">
    <location>
        <begin position="67"/>
        <end position="88"/>
    </location>
</feature>
<reference evidence="2 3" key="1">
    <citation type="submission" date="2021-03" db="EMBL/GenBank/DDBJ databases">
        <title>Genomic Encyclopedia of Type Strains, Phase IV (KMG-IV): sequencing the most valuable type-strain genomes for metagenomic binning, comparative biology and taxonomic classification.</title>
        <authorList>
            <person name="Goeker M."/>
        </authorList>
    </citation>
    <scope>NUCLEOTIDE SEQUENCE [LARGE SCALE GENOMIC DNA]</scope>
    <source>
        <strain evidence="2 3">DSM 12287</strain>
    </source>
</reference>
<evidence type="ECO:0000313" key="2">
    <source>
        <dbReference type="EMBL" id="MBP1901640.1"/>
    </source>
</evidence>
<keyword evidence="1" id="KW-0472">Membrane</keyword>
<keyword evidence="3" id="KW-1185">Reference proteome</keyword>
<comment type="caution">
    <text evidence="2">The sequence shown here is derived from an EMBL/GenBank/DDBJ whole genome shotgun (WGS) entry which is preliminary data.</text>
</comment>
<evidence type="ECO:0000256" key="1">
    <source>
        <dbReference type="SAM" id="Phobius"/>
    </source>
</evidence>
<feature type="transmembrane region" description="Helical" evidence="1">
    <location>
        <begin position="39"/>
        <end position="55"/>
    </location>
</feature>
<dbReference type="OrthoDB" id="330044at2157"/>
<keyword evidence="1" id="KW-1133">Transmembrane helix</keyword>
<sequence>MPSPFRVFETWFALLLTVGTLARITAGAASSLSRSAEILVGPLLALCVAVGLLWRDPDLNVGRLWRVGFTAYAVGIAIAVVGIFGGWLAAYDRYVFPVAVGIALLMEPVYESGVLPTDAIPDFISEYQGR</sequence>
<dbReference type="RefSeq" id="WP_209545848.1">
    <property type="nucleotide sequence ID" value="NZ_BAAADX010000004.1"/>
</dbReference>
<accession>A0A8J7UKW7</accession>
<keyword evidence="1" id="KW-0812">Transmembrane</keyword>
<dbReference type="Proteomes" id="UP000770586">
    <property type="component" value="Unassembled WGS sequence"/>
</dbReference>
<gene>
    <name evidence="2" type="ORF">J2744_001316</name>
</gene>
<organism evidence="2 3">
    <name type="scientific">Halorubrum trapanicum</name>
    <dbReference type="NCBI Taxonomy" id="29284"/>
    <lineage>
        <taxon>Archaea</taxon>
        <taxon>Methanobacteriati</taxon>
        <taxon>Methanobacteriota</taxon>
        <taxon>Stenosarchaea group</taxon>
        <taxon>Halobacteria</taxon>
        <taxon>Halobacteriales</taxon>
        <taxon>Haloferacaceae</taxon>
        <taxon>Halorubrum</taxon>
    </lineage>
</organism>
<proteinExistence type="predicted"/>
<name>A0A8J7UKW7_9EURY</name>
<dbReference type="AlphaFoldDB" id="A0A8J7UKW7"/>
<evidence type="ECO:0000313" key="3">
    <source>
        <dbReference type="Proteomes" id="UP000770586"/>
    </source>
</evidence>
<protein>
    <submittedName>
        <fullName evidence="2">Uncharacterized protein</fullName>
    </submittedName>
</protein>